<dbReference type="SUPFAM" id="SSF49367">
    <property type="entry name" value="Superoxide reductase-like"/>
    <property type="match status" value="1"/>
</dbReference>
<dbReference type="GO" id="GO:0016491">
    <property type="term" value="F:oxidoreductase activity"/>
    <property type="evidence" value="ECO:0007669"/>
    <property type="project" value="InterPro"/>
</dbReference>
<protein>
    <submittedName>
        <fullName evidence="7">Desulfoferrodoxin ferrous iron-binding region</fullName>
    </submittedName>
</protein>
<dbReference type="InterPro" id="IPR002742">
    <property type="entry name" value="Desulfoferrodoxin_Fe-bd_dom"/>
</dbReference>
<keyword evidence="3" id="KW-0479">Metal-binding</keyword>
<keyword evidence="8" id="KW-1185">Reference proteome</keyword>
<dbReference type="GO" id="GO:0005506">
    <property type="term" value="F:iron ion binding"/>
    <property type="evidence" value="ECO:0007669"/>
    <property type="project" value="InterPro"/>
</dbReference>
<dbReference type="InterPro" id="IPR051233">
    <property type="entry name" value="Desulfoferrodoxin_SOR"/>
</dbReference>
<dbReference type="Gene3D" id="2.60.40.730">
    <property type="entry name" value="SOR catalytic domain"/>
    <property type="match status" value="1"/>
</dbReference>
<dbReference type="HOGENOM" id="CLU_118960_2_1_2"/>
<dbReference type="EMBL" id="CP002051">
    <property type="protein sequence ID" value="ADI31886.1"/>
    <property type="molecule type" value="Genomic_DNA"/>
</dbReference>
<keyword evidence="5" id="KW-0408">Iron</keyword>
<proteinExistence type="inferred from homology"/>
<evidence type="ECO:0000313" key="7">
    <source>
        <dbReference type="EMBL" id="ADI31886.1"/>
    </source>
</evidence>
<dbReference type="NCBIfam" id="TIGR00332">
    <property type="entry name" value="neela_ferrous"/>
    <property type="match status" value="1"/>
</dbReference>
<organism evidence="7 8">
    <name type="scientific">Staphylothermus hellenicus (strain DSM 12710 / JCM 10830 / BK20S6-10-b1 / P8)</name>
    <dbReference type="NCBI Taxonomy" id="591019"/>
    <lineage>
        <taxon>Archaea</taxon>
        <taxon>Thermoproteota</taxon>
        <taxon>Thermoprotei</taxon>
        <taxon>Desulfurococcales</taxon>
        <taxon>Desulfurococcaceae</taxon>
        <taxon>Staphylothermus</taxon>
    </lineage>
</organism>
<dbReference type="PANTHER" id="PTHR36541:SF1">
    <property type="entry name" value="SUPEROXIDE REDUCTASE-RELATED"/>
    <property type="match status" value="1"/>
</dbReference>
<dbReference type="InterPro" id="IPR036073">
    <property type="entry name" value="Desulfoferrodoxin_Fe-bd_dom_sf"/>
</dbReference>
<sequence length="142" mass="16433">MIKYIRKPRHILRLVKYMKKFGDLIYTPETASGEAITKVESHTPKIEAPDKVKAGEPFKIRISVGPHPNKVEHSIRWVELYFEEEGRAFNPILLGRALWTPVYAEPEVEFTVKLEKSGVLYAVAYCNLHGLWEARKEIKVEK</sequence>
<evidence type="ECO:0000256" key="1">
    <source>
        <dbReference type="ARBA" id="ARBA00005941"/>
    </source>
</evidence>
<comment type="similarity">
    <text evidence="1">Belongs to the desulfoferrodoxin family.</text>
</comment>
<dbReference type="Pfam" id="PF01880">
    <property type="entry name" value="Desulfoferrodox"/>
    <property type="match status" value="1"/>
</dbReference>
<keyword evidence="4" id="KW-0249">Electron transport</keyword>
<evidence type="ECO:0000256" key="3">
    <source>
        <dbReference type="ARBA" id="ARBA00022723"/>
    </source>
</evidence>
<dbReference type="PANTHER" id="PTHR36541">
    <property type="entry name" value="SUPEROXIDE REDUCTASE-RELATED"/>
    <property type="match status" value="1"/>
</dbReference>
<name>D7D7Z0_STAHD</name>
<evidence type="ECO:0000256" key="2">
    <source>
        <dbReference type="ARBA" id="ARBA00022448"/>
    </source>
</evidence>
<feature type="domain" description="Desulfoferrodoxin ferrous iron-binding" evidence="6">
    <location>
        <begin position="36"/>
        <end position="134"/>
    </location>
</feature>
<keyword evidence="2" id="KW-0813">Transport</keyword>
<dbReference type="Proteomes" id="UP000002573">
    <property type="component" value="Chromosome"/>
</dbReference>
<dbReference type="KEGG" id="shc:Shell_0770"/>
<evidence type="ECO:0000259" key="6">
    <source>
        <dbReference type="Pfam" id="PF01880"/>
    </source>
</evidence>
<dbReference type="STRING" id="591019.Shell_0770"/>
<reference evidence="8" key="1">
    <citation type="submission" date="2010-05" db="EMBL/GenBank/DDBJ databases">
        <title>Complete sequence of Staphylothermus hellenicus DSM 12710.</title>
        <authorList>
            <consortium name="US DOE Joint Genome Institute"/>
            <person name="Lucas S."/>
            <person name="Copeland A."/>
            <person name="Lapidus A."/>
            <person name="Cheng J.-F."/>
            <person name="Bruce D."/>
            <person name="Goodwin L."/>
            <person name="Pitluck S."/>
            <person name="Davenport K."/>
            <person name="Detter J.C."/>
            <person name="Han C."/>
            <person name="Tapia R."/>
            <person name="Larimer F."/>
            <person name="Land M."/>
            <person name="Hauser L."/>
            <person name="Kyrpides N."/>
            <person name="Mikhailova N."/>
            <person name="Anderson I.J."/>
            <person name="Woyke T."/>
        </authorList>
    </citation>
    <scope>NUCLEOTIDE SEQUENCE [LARGE SCALE GENOMIC DNA]</scope>
    <source>
        <strain evidence="8">DSM 12710 / JCM 10830 / BK20S6-10-b1 / P8</strain>
    </source>
</reference>
<dbReference type="eggNOG" id="arCOG02146">
    <property type="taxonomic scope" value="Archaea"/>
</dbReference>
<accession>D7D7Z0</accession>
<reference evidence="7 8" key="2">
    <citation type="journal article" date="2011" name="Stand. Genomic Sci.">
        <title>Complete genome sequence of Staphylothermus hellenicus P8.</title>
        <authorList>
            <person name="Anderson I."/>
            <person name="Wirth R."/>
            <person name="Lucas S."/>
            <person name="Copeland A."/>
            <person name="Lapidus A."/>
            <person name="Cheng J.F."/>
            <person name="Goodwin L."/>
            <person name="Pitluck S."/>
            <person name="Davenport K."/>
            <person name="Detter J.C."/>
            <person name="Han C."/>
            <person name="Tapia R."/>
            <person name="Land M."/>
            <person name="Hauser L."/>
            <person name="Pati A."/>
            <person name="Mikhailova N."/>
            <person name="Woyke T."/>
            <person name="Klenk H.P."/>
            <person name="Kyrpides N."/>
            <person name="Ivanova N."/>
        </authorList>
    </citation>
    <scope>NUCLEOTIDE SEQUENCE [LARGE SCALE GENOMIC DNA]</scope>
    <source>
        <strain evidence="8">DSM 12710 / JCM 10830 / BK20S6-10-b1 / P8</strain>
    </source>
</reference>
<evidence type="ECO:0000256" key="4">
    <source>
        <dbReference type="ARBA" id="ARBA00022982"/>
    </source>
</evidence>
<evidence type="ECO:0000256" key="5">
    <source>
        <dbReference type="ARBA" id="ARBA00023004"/>
    </source>
</evidence>
<evidence type="ECO:0000313" key="8">
    <source>
        <dbReference type="Proteomes" id="UP000002573"/>
    </source>
</evidence>
<dbReference type="AlphaFoldDB" id="D7D7Z0"/>
<gene>
    <name evidence="7" type="ordered locus">Shell_0770</name>
</gene>